<feature type="region of interest" description="Disordered" evidence="8">
    <location>
        <begin position="271"/>
        <end position="294"/>
    </location>
</feature>
<sequence>MQPPGKENSVAPQGGDAKMPMLDLTDHSGASSPPSEAPKENMQNLIAFFLLGLFNNFPYVVFLAAAKEISEQSVGLVFIASILPSFMVKLTIPYWAHKVSYRIRVGCCACLMTASFLMVAFSKSVPFQLVGVGCASLQQALGEVSMIAYTSFYDGRTTVTCWSSGTGLAGPFGFLWNFVLMEALNLGLTWMMLITCVFPLCWLATFFFGLLHPVPRDREEQTPQGTEGRDSETPQGQAMVRQRSSFACHPPGEASAVRPVSSVASMTALQSETAERGETVTATVSESDSGSPASGGEKFRFFLSLWHYIVPLALVYFAEYTMQSGTWAAIGFPSVNNKEARKKFYFISNWLYQVGVLVSRSSGAFLPMSAWQQLKWPMPLAQCVLLVFFCWAAWTHPPVVYDWWLLSLTFVAGLFGGGVYVGVYTLISSDFQEGEKREFALTAAGVGDSLGVTLADFTGLFVQACVYKKWNVDGNLEFGCPII</sequence>
<feature type="transmembrane region" description="Helical" evidence="7">
    <location>
        <begin position="380"/>
        <end position="397"/>
    </location>
</feature>
<dbReference type="InterPro" id="IPR003492">
    <property type="entry name" value="Battenin_disease_Cln3"/>
</dbReference>
<dbReference type="PANTHER" id="PTHR10981:SF0">
    <property type="entry name" value="BATTENIN"/>
    <property type="match status" value="1"/>
</dbReference>
<evidence type="ECO:0008006" key="10">
    <source>
        <dbReference type="Google" id="ProtNLM"/>
    </source>
</evidence>
<dbReference type="EMBL" id="CDMZ01000385">
    <property type="protein sequence ID" value="CEM13123.1"/>
    <property type="molecule type" value="Genomic_DNA"/>
</dbReference>
<evidence type="ECO:0000256" key="3">
    <source>
        <dbReference type="ARBA" id="ARBA00022448"/>
    </source>
</evidence>
<evidence type="ECO:0000256" key="1">
    <source>
        <dbReference type="ARBA" id="ARBA00004127"/>
    </source>
</evidence>
<dbReference type="Gene3D" id="1.20.1250.20">
    <property type="entry name" value="MFS general substrate transporter like domains"/>
    <property type="match status" value="1"/>
</dbReference>
<gene>
    <name evidence="9" type="ORF">Cvel_3358</name>
</gene>
<dbReference type="GO" id="GO:0016020">
    <property type="term" value="C:membrane"/>
    <property type="evidence" value="ECO:0007669"/>
    <property type="project" value="UniProtKB-UniRule"/>
</dbReference>
<name>A0A0G4FI13_9ALVE</name>
<feature type="transmembrane region" description="Helical" evidence="7">
    <location>
        <begin position="45"/>
        <end position="66"/>
    </location>
</feature>
<feature type="transmembrane region" description="Helical" evidence="7">
    <location>
        <begin position="101"/>
        <end position="121"/>
    </location>
</feature>
<feature type="compositionally biased region" description="Polar residues" evidence="8">
    <location>
        <begin position="280"/>
        <end position="292"/>
    </location>
</feature>
<dbReference type="PhylomeDB" id="A0A0G4FI13"/>
<dbReference type="PRINTS" id="PR01315">
    <property type="entry name" value="BATTENIN"/>
</dbReference>
<accession>A0A0G4FI13</accession>
<dbReference type="GO" id="GO:0005773">
    <property type="term" value="C:vacuole"/>
    <property type="evidence" value="ECO:0007669"/>
    <property type="project" value="TreeGrafter"/>
</dbReference>
<evidence type="ECO:0000256" key="2">
    <source>
        <dbReference type="ARBA" id="ARBA00007467"/>
    </source>
</evidence>
<dbReference type="SUPFAM" id="SSF103473">
    <property type="entry name" value="MFS general substrate transporter"/>
    <property type="match status" value="1"/>
</dbReference>
<dbReference type="InterPro" id="IPR036259">
    <property type="entry name" value="MFS_trans_sf"/>
</dbReference>
<reference evidence="9" key="1">
    <citation type="submission" date="2014-11" db="EMBL/GenBank/DDBJ databases">
        <authorList>
            <person name="Otto D Thomas"/>
            <person name="Naeem Raeece"/>
        </authorList>
    </citation>
    <scope>NUCLEOTIDE SEQUENCE</scope>
</reference>
<keyword evidence="5 7" id="KW-1133">Transmembrane helix</keyword>
<feature type="transmembrane region" description="Helical" evidence="7">
    <location>
        <begin position="159"/>
        <end position="178"/>
    </location>
</feature>
<dbReference type="GO" id="GO:0051453">
    <property type="term" value="P:regulation of intracellular pH"/>
    <property type="evidence" value="ECO:0007669"/>
    <property type="project" value="TreeGrafter"/>
</dbReference>
<keyword evidence="6 7" id="KW-0472">Membrane</keyword>
<feature type="transmembrane region" description="Helical" evidence="7">
    <location>
        <begin position="403"/>
        <end position="427"/>
    </location>
</feature>
<proteinExistence type="inferred from homology"/>
<evidence type="ECO:0000256" key="5">
    <source>
        <dbReference type="ARBA" id="ARBA00022989"/>
    </source>
</evidence>
<protein>
    <recommendedName>
        <fullName evidence="10">Protein BTN</fullName>
    </recommendedName>
</protein>
<dbReference type="Pfam" id="PF02487">
    <property type="entry name" value="CLN3"/>
    <property type="match status" value="1"/>
</dbReference>
<feature type="transmembrane region" description="Helical" evidence="7">
    <location>
        <begin position="190"/>
        <end position="211"/>
    </location>
</feature>
<evidence type="ECO:0000313" key="9">
    <source>
        <dbReference type="EMBL" id="CEM13123.1"/>
    </source>
</evidence>
<evidence type="ECO:0000256" key="8">
    <source>
        <dbReference type="SAM" id="MobiDB-lite"/>
    </source>
</evidence>
<comment type="similarity">
    <text evidence="2 7">Belongs to the battenin family.</text>
</comment>
<evidence type="ECO:0000256" key="4">
    <source>
        <dbReference type="ARBA" id="ARBA00022692"/>
    </source>
</evidence>
<keyword evidence="3" id="KW-0813">Transport</keyword>
<evidence type="ECO:0000256" key="7">
    <source>
        <dbReference type="RuleBase" id="RU361113"/>
    </source>
</evidence>
<dbReference type="AlphaFoldDB" id="A0A0G4FI13"/>
<comment type="subcellular location">
    <subcellularLocation>
        <location evidence="1">Endomembrane system</location>
        <topology evidence="1">Multi-pass membrane protein</topology>
    </subcellularLocation>
</comment>
<dbReference type="GO" id="GO:0012505">
    <property type="term" value="C:endomembrane system"/>
    <property type="evidence" value="ECO:0007669"/>
    <property type="project" value="UniProtKB-SubCell"/>
</dbReference>
<feature type="transmembrane region" description="Helical" evidence="7">
    <location>
        <begin position="73"/>
        <end position="95"/>
    </location>
</feature>
<evidence type="ECO:0000256" key="6">
    <source>
        <dbReference type="ARBA" id="ARBA00023136"/>
    </source>
</evidence>
<dbReference type="VEuPathDB" id="CryptoDB:Cvel_3358"/>
<feature type="transmembrane region" description="Helical" evidence="7">
    <location>
        <begin position="299"/>
        <end position="318"/>
    </location>
</feature>
<dbReference type="PANTHER" id="PTHR10981">
    <property type="entry name" value="BATTENIN"/>
    <property type="match status" value="1"/>
</dbReference>
<organism evidence="9">
    <name type="scientific">Chromera velia CCMP2878</name>
    <dbReference type="NCBI Taxonomy" id="1169474"/>
    <lineage>
        <taxon>Eukaryota</taxon>
        <taxon>Sar</taxon>
        <taxon>Alveolata</taxon>
        <taxon>Colpodellida</taxon>
        <taxon>Chromeraceae</taxon>
        <taxon>Chromera</taxon>
    </lineage>
</organism>
<feature type="region of interest" description="Disordered" evidence="8">
    <location>
        <begin position="218"/>
        <end position="242"/>
    </location>
</feature>
<keyword evidence="4 7" id="KW-0812">Transmembrane</keyword>
<feature type="compositionally biased region" description="Basic and acidic residues" evidence="8">
    <location>
        <begin position="218"/>
        <end position="232"/>
    </location>
</feature>
<feature type="region of interest" description="Disordered" evidence="8">
    <location>
        <begin position="1"/>
        <end position="38"/>
    </location>
</feature>